<evidence type="ECO:0000313" key="1">
    <source>
        <dbReference type="EMBL" id="OLP73255.1"/>
    </source>
</evidence>
<comment type="caution">
    <text evidence="1">The sequence shown here is derived from an EMBL/GenBank/DDBJ whole genome shotgun (WGS) entry which is preliminary data.</text>
</comment>
<dbReference type="EMBL" id="LSRX01005938">
    <property type="protein sequence ID" value="OLP73255.1"/>
    <property type="molecule type" value="Genomic_DNA"/>
</dbReference>
<reference evidence="1 2" key="1">
    <citation type="submission" date="2016-02" db="EMBL/GenBank/DDBJ databases">
        <title>Genome analysis of coral dinoflagellate symbionts highlights evolutionary adaptations to a symbiotic lifestyle.</title>
        <authorList>
            <person name="Aranda M."/>
            <person name="Li Y."/>
            <person name="Liew Y.J."/>
            <person name="Baumgarten S."/>
            <person name="Simakov O."/>
            <person name="Wilson M."/>
            <person name="Piel J."/>
            <person name="Ashoor H."/>
            <person name="Bougouffa S."/>
            <person name="Bajic V.B."/>
            <person name="Ryu T."/>
            <person name="Ravasi T."/>
            <person name="Bayer T."/>
            <person name="Micklem G."/>
            <person name="Kim H."/>
            <person name="Bhak J."/>
            <person name="Lajeunesse T.C."/>
            <person name="Voolstra C.R."/>
        </authorList>
    </citation>
    <scope>NUCLEOTIDE SEQUENCE [LARGE SCALE GENOMIC DNA]</scope>
    <source>
        <strain evidence="1 2">CCMP2467</strain>
    </source>
</reference>
<proteinExistence type="predicted"/>
<dbReference type="OrthoDB" id="444472at2759"/>
<gene>
    <name evidence="1" type="ORF">AK812_SmicGene47575</name>
</gene>
<protein>
    <submittedName>
        <fullName evidence="1">Uncharacterized protein</fullName>
    </submittedName>
</protein>
<name>A0A1Q9BRD8_SYMMI</name>
<organism evidence="1 2">
    <name type="scientific">Symbiodinium microadriaticum</name>
    <name type="common">Dinoflagellate</name>
    <name type="synonym">Zooxanthella microadriatica</name>
    <dbReference type="NCBI Taxonomy" id="2951"/>
    <lineage>
        <taxon>Eukaryota</taxon>
        <taxon>Sar</taxon>
        <taxon>Alveolata</taxon>
        <taxon>Dinophyceae</taxon>
        <taxon>Suessiales</taxon>
        <taxon>Symbiodiniaceae</taxon>
        <taxon>Symbiodinium</taxon>
    </lineage>
</organism>
<sequence length="311" mass="32829">MASFCSHTSLSSPAAFTGRAPLRTGPHGSAYLRGCIRWTGMLAVAAQRAVAYSLLELPLAAADECDGTQPPLGDLFVDARDTEPVPAPRPHSILPSYSWSSPDVLYVLTTRERAREARDTVVQAVQVLTSDGETNDPPNVASGSWAHASVIAPWAESRMLTERELLNQLPRLPDLQCAWLLLAMCASPRANHVLRTVPPLDIAGYAEAHDDAVWETLQACLGGVASGEADGARKVATLPASLGGLGLASAVRTAPAAYWAAWADSLSVLGERSPALAEACVRQLEGRDAERLAGVPVLASNRGWRPPTSGG</sequence>
<dbReference type="AlphaFoldDB" id="A0A1Q9BRD8"/>
<dbReference type="Proteomes" id="UP000186817">
    <property type="component" value="Unassembled WGS sequence"/>
</dbReference>
<evidence type="ECO:0000313" key="2">
    <source>
        <dbReference type="Proteomes" id="UP000186817"/>
    </source>
</evidence>
<keyword evidence="2" id="KW-1185">Reference proteome</keyword>
<accession>A0A1Q9BRD8</accession>